<dbReference type="GO" id="GO:0005524">
    <property type="term" value="F:ATP binding"/>
    <property type="evidence" value="ECO:0007669"/>
    <property type="project" value="InterPro"/>
</dbReference>
<dbReference type="GO" id="GO:0046872">
    <property type="term" value="F:metal ion binding"/>
    <property type="evidence" value="ECO:0007669"/>
    <property type="project" value="UniProtKB-KW"/>
</dbReference>
<protein>
    <submittedName>
        <fullName evidence="6">Putative ADP-ribosylation factor-like 2-like protein</fullName>
    </submittedName>
</protein>
<proteinExistence type="predicted"/>
<dbReference type="Pfam" id="PF01624">
    <property type="entry name" value="MutS_I"/>
    <property type="match status" value="1"/>
</dbReference>
<keyword evidence="7" id="KW-1185">Reference proteome</keyword>
<dbReference type="GO" id="GO:0006298">
    <property type="term" value="P:mismatch repair"/>
    <property type="evidence" value="ECO:0007669"/>
    <property type="project" value="InterPro"/>
</dbReference>
<dbReference type="SUPFAM" id="SSF52540">
    <property type="entry name" value="P-loop containing nucleoside triphosphate hydrolases"/>
    <property type="match status" value="1"/>
</dbReference>
<evidence type="ECO:0000256" key="2">
    <source>
        <dbReference type="ARBA" id="ARBA00023134"/>
    </source>
</evidence>
<feature type="binding site" evidence="4">
    <location>
        <position position="47"/>
    </location>
    <ligand>
        <name>Mg(2+)</name>
        <dbReference type="ChEBI" id="CHEBI:18420"/>
    </ligand>
</feature>
<name>A0A8H4EFH2_GIGMA</name>
<feature type="binding site" evidence="4">
    <location>
        <position position="30"/>
    </location>
    <ligand>
        <name>Mg(2+)</name>
        <dbReference type="ChEBI" id="CHEBI:18420"/>
    </ligand>
</feature>
<feature type="domain" description="DNA mismatch repair protein MutS-like N-terminal" evidence="5">
    <location>
        <begin position="93"/>
        <end position="137"/>
    </location>
</feature>
<comment type="caution">
    <text evidence="6">The sequence shown here is derived from an EMBL/GenBank/DDBJ whole genome shotgun (WGS) entry which is preliminary data.</text>
</comment>
<dbReference type="Proteomes" id="UP000439903">
    <property type="component" value="Unassembled WGS sequence"/>
</dbReference>
<evidence type="ECO:0000259" key="5">
    <source>
        <dbReference type="Pfam" id="PF01624"/>
    </source>
</evidence>
<dbReference type="EMBL" id="WTPW01000814">
    <property type="protein sequence ID" value="KAF0477760.1"/>
    <property type="molecule type" value="Genomic_DNA"/>
</dbReference>
<dbReference type="OrthoDB" id="2011769at2759"/>
<evidence type="ECO:0000313" key="7">
    <source>
        <dbReference type="Proteomes" id="UP000439903"/>
    </source>
</evidence>
<dbReference type="PANTHER" id="PTHR45697">
    <property type="entry name" value="ADP-RIBOSYLATION FACTOR-LIKE PROTEIN 2-RELATED"/>
    <property type="match status" value="1"/>
</dbReference>
<dbReference type="GO" id="GO:0003924">
    <property type="term" value="F:GTPase activity"/>
    <property type="evidence" value="ECO:0007669"/>
    <property type="project" value="InterPro"/>
</dbReference>
<dbReference type="InterPro" id="IPR006689">
    <property type="entry name" value="Small_GTPase_ARF/SAR"/>
</dbReference>
<dbReference type="InterPro" id="IPR007695">
    <property type="entry name" value="DNA_mismatch_repair_MutS-lik_N"/>
</dbReference>
<dbReference type="AlphaFoldDB" id="A0A8H4EFH2"/>
<dbReference type="InterPro" id="IPR044612">
    <property type="entry name" value="ARL2/3"/>
</dbReference>
<dbReference type="Gene3D" id="3.40.1170.10">
    <property type="entry name" value="DNA repair protein MutS, domain I"/>
    <property type="match status" value="1"/>
</dbReference>
<keyword evidence="4" id="KW-0479">Metal-binding</keyword>
<evidence type="ECO:0000256" key="4">
    <source>
        <dbReference type="PIRSR" id="PIRSR606689-2"/>
    </source>
</evidence>
<keyword evidence="1 3" id="KW-0547">Nucleotide-binding</keyword>
<dbReference type="InterPro" id="IPR016151">
    <property type="entry name" value="DNA_mismatch_repair_MutS_N"/>
</dbReference>
<dbReference type="Gene3D" id="3.40.50.300">
    <property type="entry name" value="P-loop containing nucleotide triphosphate hydrolases"/>
    <property type="match status" value="1"/>
</dbReference>
<gene>
    <name evidence="6" type="ORF">F8M41_024208</name>
</gene>
<dbReference type="Pfam" id="PF00025">
    <property type="entry name" value="Arf"/>
    <property type="match status" value="1"/>
</dbReference>
<organism evidence="6 7">
    <name type="scientific">Gigaspora margarita</name>
    <dbReference type="NCBI Taxonomy" id="4874"/>
    <lineage>
        <taxon>Eukaryota</taxon>
        <taxon>Fungi</taxon>
        <taxon>Fungi incertae sedis</taxon>
        <taxon>Mucoromycota</taxon>
        <taxon>Glomeromycotina</taxon>
        <taxon>Glomeromycetes</taxon>
        <taxon>Diversisporales</taxon>
        <taxon>Gigasporaceae</taxon>
        <taxon>Gigaspora</taxon>
    </lineage>
</organism>
<feature type="binding site" evidence="3">
    <location>
        <begin position="23"/>
        <end position="30"/>
    </location>
    <ligand>
        <name>GTP</name>
        <dbReference type="ChEBI" id="CHEBI:37565"/>
    </ligand>
</feature>
<dbReference type="GO" id="GO:0030983">
    <property type="term" value="F:mismatched DNA binding"/>
    <property type="evidence" value="ECO:0007669"/>
    <property type="project" value="InterPro"/>
</dbReference>
<evidence type="ECO:0000256" key="1">
    <source>
        <dbReference type="ARBA" id="ARBA00022741"/>
    </source>
</evidence>
<evidence type="ECO:0000256" key="3">
    <source>
        <dbReference type="PIRSR" id="PIRSR606689-1"/>
    </source>
</evidence>
<sequence length="148" mass="17119">MGLLSILRKIRQKEKEIRLLVLGLDNAGKTTILKQLNGEDIDTISPTLGFNIKTLEHNGADTMRLDDCKKELQALLLEEVKSLSFLLLNNRFTDRVNMRMVGVPEMAFESWATQFIAKGHKVAKVDQMETALGKKKIWYYRRRWIIDQ</sequence>
<accession>A0A8H4EFH2</accession>
<keyword evidence="4" id="KW-0460">Magnesium</keyword>
<keyword evidence="2 3" id="KW-0342">GTP-binding</keyword>
<dbReference type="SUPFAM" id="SSF55271">
    <property type="entry name" value="DNA repair protein MutS, domain I"/>
    <property type="match status" value="1"/>
</dbReference>
<reference evidence="6 7" key="1">
    <citation type="journal article" date="2019" name="Environ. Microbiol.">
        <title>At the nexus of three kingdoms: the genome of the mycorrhizal fungus Gigaspora margarita provides insights into plant, endobacterial and fungal interactions.</title>
        <authorList>
            <person name="Venice F."/>
            <person name="Ghignone S."/>
            <person name="Salvioli di Fossalunga A."/>
            <person name="Amselem J."/>
            <person name="Novero M."/>
            <person name="Xianan X."/>
            <person name="Sedzielewska Toro K."/>
            <person name="Morin E."/>
            <person name="Lipzen A."/>
            <person name="Grigoriev I.V."/>
            <person name="Henrissat B."/>
            <person name="Martin F.M."/>
            <person name="Bonfante P."/>
        </authorList>
    </citation>
    <scope>NUCLEOTIDE SEQUENCE [LARGE SCALE GENOMIC DNA]</scope>
    <source>
        <strain evidence="6 7">BEG34</strain>
    </source>
</reference>
<dbReference type="GO" id="GO:0005525">
    <property type="term" value="F:GTP binding"/>
    <property type="evidence" value="ECO:0007669"/>
    <property type="project" value="UniProtKB-KW"/>
</dbReference>
<dbReference type="InterPro" id="IPR027417">
    <property type="entry name" value="P-loop_NTPase"/>
</dbReference>
<evidence type="ECO:0000313" key="6">
    <source>
        <dbReference type="EMBL" id="KAF0477760.1"/>
    </source>
</evidence>